<dbReference type="InterPro" id="IPR003593">
    <property type="entry name" value="AAA+_ATPase"/>
</dbReference>
<evidence type="ECO:0000256" key="2">
    <source>
        <dbReference type="ARBA" id="ARBA00022448"/>
    </source>
</evidence>
<dbReference type="SMART" id="SM00382">
    <property type="entry name" value="AAA"/>
    <property type="match status" value="1"/>
</dbReference>
<organism evidence="7 8">
    <name type="scientific">Hafnia psychrotolerans</name>
    <dbReference type="NCBI Taxonomy" id="1477018"/>
    <lineage>
        <taxon>Bacteria</taxon>
        <taxon>Pseudomonadati</taxon>
        <taxon>Pseudomonadota</taxon>
        <taxon>Gammaproteobacteria</taxon>
        <taxon>Enterobacterales</taxon>
        <taxon>Hafniaceae</taxon>
        <taxon>Hafnia</taxon>
    </lineage>
</organism>
<evidence type="ECO:0000256" key="3">
    <source>
        <dbReference type="ARBA" id="ARBA00022741"/>
    </source>
</evidence>
<dbReference type="SUPFAM" id="SSF52540">
    <property type="entry name" value="P-loop containing nucleoside triphosphate hydrolases"/>
    <property type="match status" value="1"/>
</dbReference>
<dbReference type="GO" id="GO:0005524">
    <property type="term" value="F:ATP binding"/>
    <property type="evidence" value="ECO:0007669"/>
    <property type="project" value="UniProtKB-KW"/>
</dbReference>
<dbReference type="CDD" id="cd03224">
    <property type="entry name" value="ABC_TM1139_LivF_branched"/>
    <property type="match status" value="1"/>
</dbReference>
<evidence type="ECO:0000256" key="4">
    <source>
        <dbReference type="ARBA" id="ARBA00022840"/>
    </source>
</evidence>
<dbReference type="Pfam" id="PF00005">
    <property type="entry name" value="ABC_tran"/>
    <property type="match status" value="1"/>
</dbReference>
<comment type="similarity">
    <text evidence="1">Belongs to the ABC transporter superfamily.</text>
</comment>
<dbReference type="InterPro" id="IPR003439">
    <property type="entry name" value="ABC_transporter-like_ATP-bd"/>
</dbReference>
<gene>
    <name evidence="7" type="ORF">GCM10011328_02990</name>
</gene>
<keyword evidence="3" id="KW-0547">Nucleotide-binding</keyword>
<dbReference type="PANTHER" id="PTHR43820">
    <property type="entry name" value="HIGH-AFFINITY BRANCHED-CHAIN AMINO ACID TRANSPORT ATP-BINDING PROTEIN LIVF"/>
    <property type="match status" value="1"/>
</dbReference>
<dbReference type="PROSITE" id="PS50893">
    <property type="entry name" value="ABC_TRANSPORTER_2"/>
    <property type="match status" value="1"/>
</dbReference>
<reference evidence="8" key="1">
    <citation type="journal article" date="2019" name="Int. J. Syst. Evol. Microbiol.">
        <title>The Global Catalogue of Microorganisms (GCM) 10K type strain sequencing project: providing services to taxonomists for standard genome sequencing and annotation.</title>
        <authorList>
            <consortium name="The Broad Institute Genomics Platform"/>
            <consortium name="The Broad Institute Genome Sequencing Center for Infectious Disease"/>
            <person name="Wu L."/>
            <person name="Ma J."/>
        </authorList>
    </citation>
    <scope>NUCLEOTIDE SEQUENCE [LARGE SCALE GENOMIC DNA]</scope>
    <source>
        <strain evidence="8">CGMCC 1.12806</strain>
    </source>
</reference>
<keyword evidence="5" id="KW-0029">Amino-acid transport</keyword>
<name>A0ABQ1FWE1_9GAMM</name>
<dbReference type="InterPro" id="IPR052156">
    <property type="entry name" value="BCAA_Transport_ATP-bd_LivF"/>
</dbReference>
<dbReference type="InterPro" id="IPR027417">
    <property type="entry name" value="P-loop_NTPase"/>
</dbReference>
<comment type="caution">
    <text evidence="7">The sequence shown here is derived from an EMBL/GenBank/DDBJ whole genome shotgun (WGS) entry which is preliminary data.</text>
</comment>
<evidence type="ECO:0000256" key="1">
    <source>
        <dbReference type="ARBA" id="ARBA00005417"/>
    </source>
</evidence>
<evidence type="ECO:0000313" key="7">
    <source>
        <dbReference type="EMBL" id="GGA31667.1"/>
    </source>
</evidence>
<keyword evidence="2" id="KW-0813">Transport</keyword>
<keyword evidence="4 7" id="KW-0067">ATP-binding</keyword>
<dbReference type="EMBL" id="BMFZ01000001">
    <property type="protein sequence ID" value="GGA31667.1"/>
    <property type="molecule type" value="Genomic_DNA"/>
</dbReference>
<protein>
    <submittedName>
        <fullName evidence="7">ABC transporter ATP-binding protein</fullName>
    </submittedName>
</protein>
<dbReference type="Proteomes" id="UP000627464">
    <property type="component" value="Unassembled WGS sequence"/>
</dbReference>
<accession>A0ABQ1FWE1</accession>
<dbReference type="PANTHER" id="PTHR43820:SF5">
    <property type="entry name" value="HIGH-AFFINITY BRANCHED-CHAIN AMINO ACID TRANSPORT ATP-BINDING PROTEIN"/>
    <property type="match status" value="1"/>
</dbReference>
<evidence type="ECO:0000259" key="6">
    <source>
        <dbReference type="PROSITE" id="PS50893"/>
    </source>
</evidence>
<proteinExistence type="inferred from homology"/>
<sequence length="242" mass="27155">MRKEILMLSVKSVNQYYGNNHILWDINLELYRGQCTCLIGRDGVGKTTLINCIMGHLPVKSGTISWQSANEEPQSLLHLPVETRAKMGIGYVPQGRQIFSQMSVDENLQIAMMAGRNKTRRVPEQVYELFPLLKEMGARKAGELDENQQQQLAIGRALVQEPELLILDEPTEHASEAMSASMSNIIHRLNRDLSLTLLLVGHQLPFIRTVADRFCLLDDGRNVAQGTLAELNEGLVKNHLTV</sequence>
<feature type="domain" description="ABC transporter" evidence="6">
    <location>
        <begin position="8"/>
        <end position="242"/>
    </location>
</feature>
<evidence type="ECO:0000313" key="8">
    <source>
        <dbReference type="Proteomes" id="UP000627464"/>
    </source>
</evidence>
<dbReference type="Gene3D" id="3.40.50.300">
    <property type="entry name" value="P-loop containing nucleotide triphosphate hydrolases"/>
    <property type="match status" value="1"/>
</dbReference>
<evidence type="ECO:0000256" key="5">
    <source>
        <dbReference type="ARBA" id="ARBA00022970"/>
    </source>
</evidence>
<keyword evidence="8" id="KW-1185">Reference proteome</keyword>